<dbReference type="GO" id="GO:0009847">
    <property type="term" value="P:spore germination"/>
    <property type="evidence" value="ECO:0007669"/>
    <property type="project" value="UniProtKB-UniRule"/>
</dbReference>
<dbReference type="EMBL" id="NVOR01000083">
    <property type="protein sequence ID" value="PED81055.1"/>
    <property type="molecule type" value="Genomic_DNA"/>
</dbReference>
<evidence type="ECO:0000256" key="6">
    <source>
        <dbReference type="PIRNR" id="PIRNR005690"/>
    </source>
</evidence>
<evidence type="ECO:0000256" key="2">
    <source>
        <dbReference type="ARBA" id="ARBA00005278"/>
    </source>
</evidence>
<dbReference type="PIRSF" id="PIRSF005690">
    <property type="entry name" value="GerBA"/>
    <property type="match status" value="1"/>
</dbReference>
<evidence type="ECO:0000313" key="9">
    <source>
        <dbReference type="Proteomes" id="UP000221020"/>
    </source>
</evidence>
<evidence type="ECO:0000256" key="1">
    <source>
        <dbReference type="ARBA" id="ARBA00004141"/>
    </source>
</evidence>
<organism evidence="8 9">
    <name type="scientific">Bacillus pseudomycoides</name>
    <dbReference type="NCBI Taxonomy" id="64104"/>
    <lineage>
        <taxon>Bacteria</taxon>
        <taxon>Bacillati</taxon>
        <taxon>Bacillota</taxon>
        <taxon>Bacilli</taxon>
        <taxon>Bacillales</taxon>
        <taxon>Bacillaceae</taxon>
        <taxon>Bacillus</taxon>
        <taxon>Bacillus cereus group</taxon>
    </lineage>
</organism>
<dbReference type="PANTHER" id="PTHR22550">
    <property type="entry name" value="SPORE GERMINATION PROTEIN"/>
    <property type="match status" value="1"/>
</dbReference>
<protein>
    <submittedName>
        <fullName evidence="8">Spore germination protein</fullName>
    </submittedName>
</protein>
<evidence type="ECO:0000256" key="3">
    <source>
        <dbReference type="ARBA" id="ARBA00022692"/>
    </source>
</evidence>
<comment type="subcellular location">
    <subcellularLocation>
        <location evidence="6">Cell membrane</location>
    </subcellularLocation>
    <subcellularLocation>
        <location evidence="1">Membrane</location>
        <topology evidence="1">Multi-pass membrane protein</topology>
    </subcellularLocation>
</comment>
<dbReference type="Proteomes" id="UP000221020">
    <property type="component" value="Unassembled WGS sequence"/>
</dbReference>
<accession>A0AA91ZRV7</accession>
<feature type="transmembrane region" description="Helical" evidence="7">
    <location>
        <begin position="421"/>
        <end position="445"/>
    </location>
</feature>
<sequence length="497" mass="55811">MNRPENRNTSLQKENIENYNLSSDLSENINQLQQIFQQAPDLVIRRFQFKNGSEAALVYLSGLVDKQSIHNDILNPLIHNSFDSSKDLPVTIGEIQIINTSWKQVENAIFEGDSILLIDNQEGYRLNTKGWPQRDITDTGNELSLKGAHQGFVETSSQNIALIRRYIPNRELVLKEILIGSRAKTKASILYLRDVASEEVLEELENRIRNIQVDTIVNTGELIEFMEDNPYSPFPQFMLTERPDATVSQILQGRFVIIVDRCPNVLIAPTNFISFFQGVDDYNTRWLVASAIRLLRFVGFLIALFLPAVYVAFISFNFEVIPVQLFLSIAESRERVPFLPVIEALLMEMTLEMMREAALRLPTPISQTVGIVGGIVIGQAAVQAGIVSNIMIIIVAVTAIASAIVPNYDMGLAIRLLRFPMMLLAALFGVVGIVIGWMTIIAHLISLESLGTPYGSPLAPFRLSGMKDTFFRFPLWLMRNDSKNVTTNHNKNNPDKG</sequence>
<feature type="transmembrane region" description="Helical" evidence="7">
    <location>
        <begin position="294"/>
        <end position="316"/>
    </location>
</feature>
<comment type="similarity">
    <text evidence="2 6">Belongs to the GerABKA family.</text>
</comment>
<dbReference type="GO" id="GO:0005886">
    <property type="term" value="C:plasma membrane"/>
    <property type="evidence" value="ECO:0007669"/>
    <property type="project" value="UniProtKB-SubCell"/>
</dbReference>
<reference evidence="8 9" key="1">
    <citation type="submission" date="2017-09" db="EMBL/GenBank/DDBJ databases">
        <title>Large-scale bioinformatics analysis of Bacillus genomes uncovers conserved roles of natural products in bacterial physiology.</title>
        <authorList>
            <consortium name="Agbiome Team Llc"/>
            <person name="Bleich R.M."/>
            <person name="Grubbs K.J."/>
            <person name="Santa Maria K.C."/>
            <person name="Allen S.E."/>
            <person name="Farag S."/>
            <person name="Shank E.A."/>
            <person name="Bowers A."/>
        </authorList>
    </citation>
    <scope>NUCLEOTIDE SEQUENCE [LARGE SCALE GENOMIC DNA]</scope>
    <source>
        <strain evidence="8 9">AFS092012</strain>
    </source>
</reference>
<evidence type="ECO:0000256" key="5">
    <source>
        <dbReference type="ARBA" id="ARBA00023136"/>
    </source>
</evidence>
<dbReference type="AlphaFoldDB" id="A0AA91ZRV7"/>
<evidence type="ECO:0000256" key="7">
    <source>
        <dbReference type="SAM" id="Phobius"/>
    </source>
</evidence>
<name>A0AA91ZRV7_9BACI</name>
<keyword evidence="3 7" id="KW-0812">Transmembrane</keyword>
<dbReference type="Pfam" id="PF03323">
    <property type="entry name" value="GerA"/>
    <property type="match status" value="1"/>
</dbReference>
<keyword evidence="5 6" id="KW-0472">Membrane</keyword>
<dbReference type="InterPro" id="IPR004995">
    <property type="entry name" value="Spore_Ger"/>
</dbReference>
<evidence type="ECO:0000256" key="4">
    <source>
        <dbReference type="ARBA" id="ARBA00022989"/>
    </source>
</evidence>
<dbReference type="InterPro" id="IPR050768">
    <property type="entry name" value="UPF0353/GerABKA_families"/>
</dbReference>
<keyword evidence="4 7" id="KW-1133">Transmembrane helix</keyword>
<feature type="transmembrane region" description="Helical" evidence="7">
    <location>
        <begin position="390"/>
        <end position="409"/>
    </location>
</feature>
<dbReference type="PANTHER" id="PTHR22550:SF16">
    <property type="entry name" value="SPORE GERMINATION PROTEIN"/>
    <property type="match status" value="1"/>
</dbReference>
<proteinExistence type="inferred from homology"/>
<gene>
    <name evidence="8" type="ORF">CON65_19320</name>
</gene>
<comment type="caution">
    <text evidence="8">The sequence shown here is derived from an EMBL/GenBank/DDBJ whole genome shotgun (WGS) entry which is preliminary data.</text>
</comment>
<evidence type="ECO:0000313" key="8">
    <source>
        <dbReference type="EMBL" id="PED81055.1"/>
    </source>
</evidence>